<dbReference type="Proteomes" id="UP000284403">
    <property type="component" value="Unassembled WGS sequence"/>
</dbReference>
<evidence type="ECO:0000256" key="2">
    <source>
        <dbReference type="ARBA" id="ARBA00022803"/>
    </source>
</evidence>
<evidence type="ECO:0000256" key="4">
    <source>
        <dbReference type="SAM" id="MobiDB-lite"/>
    </source>
</evidence>
<dbReference type="GO" id="GO:0051879">
    <property type="term" value="F:Hsp90 protein binding"/>
    <property type="evidence" value="ECO:0007669"/>
    <property type="project" value="TreeGrafter"/>
</dbReference>
<gene>
    <name evidence="5" type="ORF">Tco025E_09155</name>
</gene>
<dbReference type="SMART" id="SM00028">
    <property type="entry name" value="TPR"/>
    <property type="match status" value="3"/>
</dbReference>
<evidence type="ECO:0000313" key="5">
    <source>
        <dbReference type="EMBL" id="RNE98792.1"/>
    </source>
</evidence>
<sequence length="403" mass="43662">MSHPVEKQVVTVAVDGERVSQEVYVDASTGLDVDAQTGVFRTRAETEELIREVYRVARDALPRELERYNTWMRGGARADLSHSSPQHTPPAVVGAGTSAGVLTKPGKAEEYRARGNDAMRQGELRKALRCYSEALQCEPASSTLWSNRAAAMIRLGRGDAALSDAEKAISLDPTNVKAYYRKASALSLLGARAAAACCVKDSVKQFGTDVAWESLDRRIASMATAVLVDHRWVCSEAVEEGEELCTLQGIKLPSVDPSEVLRLWAKDGVPSAALTEEAVYYAARGSQPSLEPYEGVLTAQRLSDMCTDADPELAAVSRLADLLRWSCLLLGSADARAPIDARPWLEHIFGDGFVFLGASLFASPTPEANVSLCFDATSHVLRVFARRRIGQYETLTSLSAPCP</sequence>
<protein>
    <submittedName>
        <fullName evidence="5">Mitochondrial import receptor subunit</fullName>
    </submittedName>
</protein>
<dbReference type="InterPro" id="IPR019734">
    <property type="entry name" value="TPR_rpt"/>
</dbReference>
<dbReference type="InterPro" id="IPR013105">
    <property type="entry name" value="TPR_2"/>
</dbReference>
<keyword evidence="6" id="KW-1185">Reference proteome</keyword>
<reference evidence="5 6" key="1">
    <citation type="journal article" date="2018" name="BMC Genomics">
        <title>Genomic comparison of Trypanosoma conorhini and Trypanosoma rangeli to Trypanosoma cruzi strains of high and low virulence.</title>
        <authorList>
            <person name="Bradwell K.R."/>
            <person name="Koparde V.N."/>
            <person name="Matveyev A.V."/>
            <person name="Serrano M.G."/>
            <person name="Alves J.M."/>
            <person name="Parikh H."/>
            <person name="Huang B."/>
            <person name="Lee V."/>
            <person name="Espinosa-Alvarez O."/>
            <person name="Ortiz P.A."/>
            <person name="Costa-Martins A.G."/>
            <person name="Teixeira M.M."/>
            <person name="Buck G.A."/>
        </authorList>
    </citation>
    <scope>NUCLEOTIDE SEQUENCE [LARGE SCALE GENOMIC DNA]</scope>
    <source>
        <strain evidence="5 6">025E</strain>
    </source>
</reference>
<keyword evidence="1" id="KW-0677">Repeat</keyword>
<dbReference type="PANTHER" id="PTHR22904:SF523">
    <property type="entry name" value="STRESS-INDUCED-PHOSPHOPROTEIN 1"/>
    <property type="match status" value="1"/>
</dbReference>
<evidence type="ECO:0000256" key="3">
    <source>
        <dbReference type="PROSITE-ProRule" id="PRU00339"/>
    </source>
</evidence>
<evidence type="ECO:0000256" key="1">
    <source>
        <dbReference type="ARBA" id="ARBA00022737"/>
    </source>
</evidence>
<dbReference type="Pfam" id="PF07719">
    <property type="entry name" value="TPR_2"/>
    <property type="match status" value="1"/>
</dbReference>
<comment type="caution">
    <text evidence="5">The sequence shown here is derived from an EMBL/GenBank/DDBJ whole genome shotgun (WGS) entry which is preliminary data.</text>
</comment>
<dbReference type="PROSITE" id="PS50005">
    <property type="entry name" value="TPR"/>
    <property type="match status" value="2"/>
</dbReference>
<dbReference type="AlphaFoldDB" id="A0A422MZY7"/>
<feature type="repeat" description="TPR" evidence="3">
    <location>
        <begin position="108"/>
        <end position="141"/>
    </location>
</feature>
<feature type="region of interest" description="Disordered" evidence="4">
    <location>
        <begin position="79"/>
        <end position="99"/>
    </location>
</feature>
<dbReference type="InterPro" id="IPR011990">
    <property type="entry name" value="TPR-like_helical_dom_sf"/>
</dbReference>
<dbReference type="RefSeq" id="XP_029223903.1">
    <property type="nucleotide sequence ID" value="XM_029375980.1"/>
</dbReference>
<name>A0A422MZY7_9TRYP</name>
<accession>A0A422MZY7</accession>
<proteinExistence type="predicted"/>
<keyword evidence="2 3" id="KW-0802">TPR repeat</keyword>
<organism evidence="5 6">
    <name type="scientific">Trypanosoma conorhini</name>
    <dbReference type="NCBI Taxonomy" id="83891"/>
    <lineage>
        <taxon>Eukaryota</taxon>
        <taxon>Discoba</taxon>
        <taxon>Euglenozoa</taxon>
        <taxon>Kinetoplastea</taxon>
        <taxon>Metakinetoplastina</taxon>
        <taxon>Trypanosomatida</taxon>
        <taxon>Trypanosomatidae</taxon>
        <taxon>Trypanosoma</taxon>
    </lineage>
</organism>
<feature type="repeat" description="TPR" evidence="3">
    <location>
        <begin position="142"/>
        <end position="175"/>
    </location>
</feature>
<keyword evidence="5" id="KW-0675">Receptor</keyword>
<dbReference type="EMBL" id="MKKU01001005">
    <property type="protein sequence ID" value="RNE98792.1"/>
    <property type="molecule type" value="Genomic_DNA"/>
</dbReference>
<dbReference type="GeneID" id="40322766"/>
<evidence type="ECO:0000313" key="6">
    <source>
        <dbReference type="Proteomes" id="UP000284403"/>
    </source>
</evidence>
<dbReference type="PANTHER" id="PTHR22904">
    <property type="entry name" value="TPR REPEAT CONTAINING PROTEIN"/>
    <property type="match status" value="1"/>
</dbReference>
<dbReference type="Gene3D" id="1.25.40.10">
    <property type="entry name" value="Tetratricopeptide repeat domain"/>
    <property type="match status" value="1"/>
</dbReference>
<dbReference type="OrthoDB" id="2218971at2759"/>
<dbReference type="SUPFAM" id="SSF48452">
    <property type="entry name" value="TPR-like"/>
    <property type="match status" value="1"/>
</dbReference>